<keyword evidence="1" id="KW-1133">Transmembrane helix</keyword>
<evidence type="ECO:0000256" key="1">
    <source>
        <dbReference type="SAM" id="Phobius"/>
    </source>
</evidence>
<evidence type="ECO:0000313" key="2">
    <source>
        <dbReference type="EMBL" id="QEE09788.1"/>
    </source>
</evidence>
<keyword evidence="1" id="KW-0812">Transmembrane</keyword>
<accession>A0A5B9CZ48</accession>
<feature type="transmembrane region" description="Helical" evidence="1">
    <location>
        <begin position="62"/>
        <end position="90"/>
    </location>
</feature>
<sequence>MKGEISTGDKEPRSFALEEPFLSYKEHSIIFLISVIIALCRWFFLIFLEFKKPLTVAQDNTLFAFFVLREVIMVCVFALMPVLLGLYLLLTHFLKKNIQQLNELLQQRRQTIDQQNHLSKKHREKINCFFIVFFCFIILFDVSFTAGIVMLILEFYYFIFKRVRLYCRVKRELKHGRQEPNRALSPLS</sequence>
<dbReference type="Proteomes" id="UP000321940">
    <property type="component" value="Chromosome"/>
</dbReference>
<feature type="transmembrane region" description="Helical" evidence="1">
    <location>
        <begin position="128"/>
        <end position="159"/>
    </location>
</feature>
<gene>
    <name evidence="2" type="ORF">D1093_09530</name>
</gene>
<keyword evidence="1" id="KW-0472">Membrane</keyword>
<organism evidence="2 3">
    <name type="scientific">Bartonella kosoyi</name>
    <dbReference type="NCBI Taxonomy" id="2133959"/>
    <lineage>
        <taxon>Bacteria</taxon>
        <taxon>Pseudomonadati</taxon>
        <taxon>Pseudomonadota</taxon>
        <taxon>Alphaproteobacteria</taxon>
        <taxon>Hyphomicrobiales</taxon>
        <taxon>Bartonellaceae</taxon>
        <taxon>Bartonella</taxon>
    </lineage>
</organism>
<reference evidence="2 3" key="1">
    <citation type="journal article" date="2020" name="Int. J. Syst. Evol. Microbiol.">
        <title>Bartonella kosoyi sp. nov. and Bartonella krasnovii sp. nov., two novel species closely related to the zoonotic Bartonella elizabethae, isolated from black rats and wild desert rodent-fleas.</title>
        <authorList>
            <person name="Gutierrez R."/>
            <person name="Shalit T."/>
            <person name="Markus B."/>
            <person name="Yuan C."/>
            <person name="Nachum-Biala Y."/>
            <person name="Elad D."/>
            <person name="Harrus S."/>
        </authorList>
    </citation>
    <scope>NUCLEOTIDE SEQUENCE [LARGE SCALE GENOMIC DNA]</scope>
    <source>
        <strain evidence="2 3">Tel Aviv</strain>
    </source>
</reference>
<keyword evidence="3" id="KW-1185">Reference proteome</keyword>
<protein>
    <submittedName>
        <fullName evidence="2">Uncharacterized protein</fullName>
    </submittedName>
</protein>
<dbReference type="KEGG" id="bky:D1093_09530"/>
<feature type="transmembrane region" description="Helical" evidence="1">
    <location>
        <begin position="29"/>
        <end position="50"/>
    </location>
</feature>
<proteinExistence type="predicted"/>
<dbReference type="EMBL" id="CP031843">
    <property type="protein sequence ID" value="QEE09788.1"/>
    <property type="molecule type" value="Genomic_DNA"/>
</dbReference>
<dbReference type="AlphaFoldDB" id="A0A5B9CZ48"/>
<name>A0A5B9CZ48_9HYPH</name>
<evidence type="ECO:0000313" key="3">
    <source>
        <dbReference type="Proteomes" id="UP000321940"/>
    </source>
</evidence>